<dbReference type="Proteomes" id="UP001341840">
    <property type="component" value="Unassembled WGS sequence"/>
</dbReference>
<comment type="caution">
    <text evidence="1">The sequence shown here is derived from an EMBL/GenBank/DDBJ whole genome shotgun (WGS) entry which is preliminary data.</text>
</comment>
<reference evidence="1 2" key="1">
    <citation type="journal article" date="2023" name="Plants (Basel)">
        <title>Bridging the Gap: Combining Genomics and Transcriptomics Approaches to Understand Stylosanthes scabra, an Orphan Legume from the Brazilian Caatinga.</title>
        <authorList>
            <person name="Ferreira-Neto J.R.C."/>
            <person name="da Silva M.D."/>
            <person name="Binneck E."/>
            <person name="de Melo N.F."/>
            <person name="da Silva R.H."/>
            <person name="de Melo A.L.T.M."/>
            <person name="Pandolfi V."/>
            <person name="Bustamante F.O."/>
            <person name="Brasileiro-Vidal A.C."/>
            <person name="Benko-Iseppon A.M."/>
        </authorList>
    </citation>
    <scope>NUCLEOTIDE SEQUENCE [LARGE SCALE GENOMIC DNA]</scope>
    <source>
        <tissue evidence="1">Leaves</tissue>
    </source>
</reference>
<evidence type="ECO:0000313" key="1">
    <source>
        <dbReference type="EMBL" id="MED6162193.1"/>
    </source>
</evidence>
<keyword evidence="2" id="KW-1185">Reference proteome</keyword>
<dbReference type="EMBL" id="JASCZI010121553">
    <property type="protein sequence ID" value="MED6162193.1"/>
    <property type="molecule type" value="Genomic_DNA"/>
</dbReference>
<accession>A0ABU6UQM8</accession>
<evidence type="ECO:0000313" key="2">
    <source>
        <dbReference type="Proteomes" id="UP001341840"/>
    </source>
</evidence>
<protein>
    <submittedName>
        <fullName evidence="1">Uncharacterized protein</fullName>
    </submittedName>
</protein>
<proteinExistence type="predicted"/>
<name>A0ABU6UQM8_9FABA</name>
<gene>
    <name evidence="1" type="ORF">PIB30_068123</name>
</gene>
<organism evidence="1 2">
    <name type="scientific">Stylosanthes scabra</name>
    <dbReference type="NCBI Taxonomy" id="79078"/>
    <lineage>
        <taxon>Eukaryota</taxon>
        <taxon>Viridiplantae</taxon>
        <taxon>Streptophyta</taxon>
        <taxon>Embryophyta</taxon>
        <taxon>Tracheophyta</taxon>
        <taxon>Spermatophyta</taxon>
        <taxon>Magnoliopsida</taxon>
        <taxon>eudicotyledons</taxon>
        <taxon>Gunneridae</taxon>
        <taxon>Pentapetalae</taxon>
        <taxon>rosids</taxon>
        <taxon>fabids</taxon>
        <taxon>Fabales</taxon>
        <taxon>Fabaceae</taxon>
        <taxon>Papilionoideae</taxon>
        <taxon>50 kb inversion clade</taxon>
        <taxon>dalbergioids sensu lato</taxon>
        <taxon>Dalbergieae</taxon>
        <taxon>Pterocarpus clade</taxon>
        <taxon>Stylosanthes</taxon>
    </lineage>
</organism>
<sequence>MLSILQNPIPHPSPPHLLTFVTHRRSPRISLIRCVPGASRSLALLRRHPHLVAESSSFVSSHPSRSPTLALVRYSRLNAIVFAWSLQSWLAWHQKDHNLMLVNLML</sequence>